<sequence>MLQNLRNIAMKRSGSLLQTLKLTVAPKANVSTVAFQDPAVYSKQTAVRQAAFKDTVNYAAIAGLDTSGAESVDLAGPFHSGGSSTDTFDRLTATVRDKNNNQLYFYRQSDNTFWDRIHIPRNTSTNAHLYNIKNDYVKITKAQFDAKKL</sequence>
<evidence type="ECO:0000313" key="2">
    <source>
        <dbReference type="Proteomes" id="UP001215280"/>
    </source>
</evidence>
<organism evidence="1 2">
    <name type="scientific">Mycena maculata</name>
    <dbReference type="NCBI Taxonomy" id="230809"/>
    <lineage>
        <taxon>Eukaryota</taxon>
        <taxon>Fungi</taxon>
        <taxon>Dikarya</taxon>
        <taxon>Basidiomycota</taxon>
        <taxon>Agaricomycotina</taxon>
        <taxon>Agaricomycetes</taxon>
        <taxon>Agaricomycetidae</taxon>
        <taxon>Agaricales</taxon>
        <taxon>Marasmiineae</taxon>
        <taxon>Mycenaceae</taxon>
        <taxon>Mycena</taxon>
    </lineage>
</organism>
<reference evidence="1" key="1">
    <citation type="submission" date="2023-03" db="EMBL/GenBank/DDBJ databases">
        <title>Massive genome expansion in bonnet fungi (Mycena s.s.) driven by repeated elements and novel gene families across ecological guilds.</title>
        <authorList>
            <consortium name="Lawrence Berkeley National Laboratory"/>
            <person name="Harder C.B."/>
            <person name="Miyauchi S."/>
            <person name="Viragh M."/>
            <person name="Kuo A."/>
            <person name="Thoen E."/>
            <person name="Andreopoulos B."/>
            <person name="Lu D."/>
            <person name="Skrede I."/>
            <person name="Drula E."/>
            <person name="Henrissat B."/>
            <person name="Morin E."/>
            <person name="Kohler A."/>
            <person name="Barry K."/>
            <person name="LaButti K."/>
            <person name="Morin E."/>
            <person name="Salamov A."/>
            <person name="Lipzen A."/>
            <person name="Mereny Z."/>
            <person name="Hegedus B."/>
            <person name="Baldrian P."/>
            <person name="Stursova M."/>
            <person name="Weitz H."/>
            <person name="Taylor A."/>
            <person name="Grigoriev I.V."/>
            <person name="Nagy L.G."/>
            <person name="Martin F."/>
            <person name="Kauserud H."/>
        </authorList>
    </citation>
    <scope>NUCLEOTIDE SEQUENCE</scope>
    <source>
        <strain evidence="1">CBHHK188m</strain>
    </source>
</reference>
<gene>
    <name evidence="1" type="ORF">DFH07DRAFT_969104</name>
</gene>
<dbReference type="Proteomes" id="UP001215280">
    <property type="component" value="Unassembled WGS sequence"/>
</dbReference>
<dbReference type="EMBL" id="JARJLG010000189">
    <property type="protein sequence ID" value="KAJ7730595.1"/>
    <property type="molecule type" value="Genomic_DNA"/>
</dbReference>
<protein>
    <submittedName>
        <fullName evidence="1">Uncharacterized protein</fullName>
    </submittedName>
</protein>
<name>A0AAD7HXP9_9AGAR</name>
<keyword evidence="2" id="KW-1185">Reference proteome</keyword>
<proteinExistence type="predicted"/>
<accession>A0AAD7HXP9</accession>
<evidence type="ECO:0000313" key="1">
    <source>
        <dbReference type="EMBL" id="KAJ7730595.1"/>
    </source>
</evidence>
<dbReference type="AlphaFoldDB" id="A0AAD7HXP9"/>
<comment type="caution">
    <text evidence="1">The sequence shown here is derived from an EMBL/GenBank/DDBJ whole genome shotgun (WGS) entry which is preliminary data.</text>
</comment>